<gene>
    <name evidence="10" type="ORF">HannXRQ_Chr03g0073521</name>
    <name evidence="9" type="ORF">HanXRQr2_Chr03g0106001</name>
</gene>
<name>A0A251V7Y8_HELAN</name>
<evidence type="ECO:0000256" key="1">
    <source>
        <dbReference type="ARBA" id="ARBA00011073"/>
    </source>
</evidence>
<dbReference type="STRING" id="4232.A0A251V7Y8"/>
<dbReference type="InterPro" id="IPR000209">
    <property type="entry name" value="Peptidase_S8/S53_dom"/>
</dbReference>
<evidence type="ECO:0000313" key="11">
    <source>
        <dbReference type="Proteomes" id="UP000215914"/>
    </source>
</evidence>
<organism evidence="10 11">
    <name type="scientific">Helianthus annuus</name>
    <name type="common">Common sunflower</name>
    <dbReference type="NCBI Taxonomy" id="4232"/>
    <lineage>
        <taxon>Eukaryota</taxon>
        <taxon>Viridiplantae</taxon>
        <taxon>Streptophyta</taxon>
        <taxon>Embryophyta</taxon>
        <taxon>Tracheophyta</taxon>
        <taxon>Spermatophyta</taxon>
        <taxon>Magnoliopsida</taxon>
        <taxon>eudicotyledons</taxon>
        <taxon>Gunneridae</taxon>
        <taxon>Pentapetalae</taxon>
        <taxon>asterids</taxon>
        <taxon>campanulids</taxon>
        <taxon>Asterales</taxon>
        <taxon>Asteraceae</taxon>
        <taxon>Asteroideae</taxon>
        <taxon>Heliantheae alliance</taxon>
        <taxon>Heliantheae</taxon>
        <taxon>Helianthus</taxon>
    </lineage>
</organism>
<dbReference type="Pfam" id="PF00082">
    <property type="entry name" value="Peptidase_S8"/>
    <property type="match status" value="1"/>
</dbReference>
<evidence type="ECO:0000313" key="9">
    <source>
        <dbReference type="EMBL" id="KAF5814043.1"/>
    </source>
</evidence>
<dbReference type="Gene3D" id="2.60.40.2310">
    <property type="match status" value="1"/>
</dbReference>
<comment type="caution">
    <text evidence="6">Lacks conserved residue(s) required for the propagation of feature annotation.</text>
</comment>
<evidence type="ECO:0000259" key="8">
    <source>
        <dbReference type="Pfam" id="PF17766"/>
    </source>
</evidence>
<evidence type="ECO:0000256" key="6">
    <source>
        <dbReference type="PROSITE-ProRule" id="PRU01240"/>
    </source>
</evidence>
<keyword evidence="4 9" id="KW-0378">Hydrolase</keyword>
<accession>A0A251V7Y8</accession>
<dbReference type="EMBL" id="CM007892">
    <property type="protein sequence ID" value="OTG31256.1"/>
    <property type="molecule type" value="Genomic_DNA"/>
</dbReference>
<dbReference type="PROSITE" id="PS00138">
    <property type="entry name" value="SUBTILASE_SER"/>
    <property type="match status" value="1"/>
</dbReference>
<feature type="domain" description="Subtilisin-like protease fibronectin type-III" evidence="8">
    <location>
        <begin position="241"/>
        <end position="347"/>
    </location>
</feature>
<evidence type="ECO:0000256" key="2">
    <source>
        <dbReference type="ARBA" id="ARBA00022670"/>
    </source>
</evidence>
<dbReference type="EC" id="3.4.14.10" evidence="9"/>
<evidence type="ECO:0000259" key="7">
    <source>
        <dbReference type="Pfam" id="PF00082"/>
    </source>
</evidence>
<dbReference type="InterPro" id="IPR041469">
    <property type="entry name" value="Subtilisin-like_FN3"/>
</dbReference>
<sequence length="355" mass="39221">MSQTELETSGAAGAIFISDDSNFLRPKDFNLPYVVLKPKVGDLSKKYIINTKNASISVKYGETLLGVKPAPQVAYFSSRGPDTRSPWILKPDLLAPGVYILAAWAPNRKSAPIGDDYLLSDYKLVSGTSMASPHVVGIASLLKSTHRDWSPAAIRSAMMTTADILDNNRSIIMDMTSREQGTPLDYGAGHVNPNKAMDPGLVYDIQPQDYIDYLCAMNYTKHQIQIIRKKSEINCENATLDLNYPSFMLILNNTNTTRSTFQRVLTNVKKSSSWYRAVVDTPPKGMNVVVKPSTIFFEGKYSTAKFEVIVDVDITDAPPAYYGYFGNCGYLSWYEVNGTHVVRSPIVSATAGRLP</sequence>
<keyword evidence="5" id="KW-0720">Serine protease</keyword>
<evidence type="ECO:0000313" key="10">
    <source>
        <dbReference type="EMBL" id="OTG31256.1"/>
    </source>
</evidence>
<keyword evidence="11" id="KW-1185">Reference proteome</keyword>
<reference evidence="10" key="2">
    <citation type="submission" date="2017-02" db="EMBL/GenBank/DDBJ databases">
        <title>Sunflower complete genome.</title>
        <authorList>
            <person name="Langlade N."/>
            <person name="Munos S."/>
        </authorList>
    </citation>
    <scope>NUCLEOTIDE SEQUENCE [LARGE SCALE GENOMIC DNA]</scope>
    <source>
        <tissue evidence="10">Leaves</tissue>
    </source>
</reference>
<dbReference type="InterPro" id="IPR023828">
    <property type="entry name" value="Peptidase_S8_Ser-AS"/>
</dbReference>
<dbReference type="AlphaFoldDB" id="A0A251V7Y8"/>
<dbReference type="GO" id="GO:0004252">
    <property type="term" value="F:serine-type endopeptidase activity"/>
    <property type="evidence" value="ECO:0007669"/>
    <property type="project" value="InterPro"/>
</dbReference>
<dbReference type="Gramene" id="mRNA:HanXRQr2_Chr03g0106001">
    <property type="protein sequence ID" value="mRNA:HanXRQr2_Chr03g0106001"/>
    <property type="gene ID" value="HanXRQr2_Chr03g0106001"/>
</dbReference>
<dbReference type="EMBL" id="MNCJ02000318">
    <property type="protein sequence ID" value="KAF5814043.1"/>
    <property type="molecule type" value="Genomic_DNA"/>
</dbReference>
<proteinExistence type="inferred from homology"/>
<reference evidence="9 11" key="1">
    <citation type="journal article" date="2017" name="Nature">
        <title>The sunflower genome provides insights into oil metabolism, flowering and Asterid evolution.</title>
        <authorList>
            <person name="Badouin H."/>
            <person name="Gouzy J."/>
            <person name="Grassa C.J."/>
            <person name="Murat F."/>
            <person name="Staton S.E."/>
            <person name="Cottret L."/>
            <person name="Lelandais-Briere C."/>
            <person name="Owens G.L."/>
            <person name="Carrere S."/>
            <person name="Mayjonade B."/>
            <person name="Legrand L."/>
            <person name="Gill N."/>
            <person name="Kane N.C."/>
            <person name="Bowers J.E."/>
            <person name="Hubner S."/>
            <person name="Bellec A."/>
            <person name="Berard A."/>
            <person name="Berges H."/>
            <person name="Blanchet N."/>
            <person name="Boniface M.C."/>
            <person name="Brunel D."/>
            <person name="Catrice O."/>
            <person name="Chaidir N."/>
            <person name="Claudel C."/>
            <person name="Donnadieu C."/>
            <person name="Faraut T."/>
            <person name="Fievet G."/>
            <person name="Helmstetter N."/>
            <person name="King M."/>
            <person name="Knapp S.J."/>
            <person name="Lai Z."/>
            <person name="Le Paslier M.C."/>
            <person name="Lippi Y."/>
            <person name="Lorenzon L."/>
            <person name="Mandel J.R."/>
            <person name="Marage G."/>
            <person name="Marchand G."/>
            <person name="Marquand E."/>
            <person name="Bret-Mestries E."/>
            <person name="Morien E."/>
            <person name="Nambeesan S."/>
            <person name="Nguyen T."/>
            <person name="Pegot-Espagnet P."/>
            <person name="Pouilly N."/>
            <person name="Raftis F."/>
            <person name="Sallet E."/>
            <person name="Schiex T."/>
            <person name="Thomas J."/>
            <person name="Vandecasteele C."/>
            <person name="Vares D."/>
            <person name="Vear F."/>
            <person name="Vautrin S."/>
            <person name="Crespi M."/>
            <person name="Mangin B."/>
            <person name="Burke J.M."/>
            <person name="Salse J."/>
            <person name="Munos S."/>
            <person name="Vincourt P."/>
            <person name="Rieseberg L.H."/>
            <person name="Langlade N.B."/>
        </authorList>
    </citation>
    <scope>NUCLEOTIDE SEQUENCE [LARGE SCALE GENOMIC DNA]</scope>
    <source>
        <strain evidence="11">cv. SF193</strain>
        <tissue evidence="9">Leaves</tissue>
    </source>
</reference>
<protein>
    <submittedName>
        <fullName evidence="10">Putative peptidase S8, subtilisin-related protein</fullName>
    </submittedName>
    <submittedName>
        <fullName evidence="9">Tripeptidyl-peptidase II</fullName>
        <ecNumber evidence="9">3.4.14.10</ecNumber>
    </submittedName>
</protein>
<reference evidence="9" key="3">
    <citation type="submission" date="2020-06" db="EMBL/GenBank/DDBJ databases">
        <title>Helianthus annuus Genome sequencing and assembly Release 2.</title>
        <authorList>
            <person name="Gouzy J."/>
            <person name="Langlade N."/>
            <person name="Munos S."/>
        </authorList>
    </citation>
    <scope>NUCLEOTIDE SEQUENCE</scope>
    <source>
        <tissue evidence="9">Leaves</tissue>
    </source>
</reference>
<dbReference type="InParanoid" id="A0A251V7Y8"/>
<keyword evidence="2" id="KW-0645">Protease</keyword>
<dbReference type="SUPFAM" id="SSF52743">
    <property type="entry name" value="Subtilisin-like"/>
    <property type="match status" value="1"/>
</dbReference>
<dbReference type="InterPro" id="IPR045051">
    <property type="entry name" value="SBT"/>
</dbReference>
<dbReference type="GO" id="GO:0006508">
    <property type="term" value="P:proteolysis"/>
    <property type="evidence" value="ECO:0007669"/>
    <property type="project" value="UniProtKB-KW"/>
</dbReference>
<comment type="similarity">
    <text evidence="1 6">Belongs to the peptidase S8 family.</text>
</comment>
<dbReference type="Proteomes" id="UP000215914">
    <property type="component" value="Chromosome 3"/>
</dbReference>
<dbReference type="OMA" id="IMTCANT"/>
<evidence type="ECO:0000256" key="5">
    <source>
        <dbReference type="ARBA" id="ARBA00022825"/>
    </source>
</evidence>
<feature type="domain" description="Peptidase S8/S53" evidence="7">
    <location>
        <begin position="63"/>
        <end position="175"/>
    </location>
</feature>
<dbReference type="InterPro" id="IPR036852">
    <property type="entry name" value="Peptidase_S8/S53_dom_sf"/>
</dbReference>
<dbReference type="PROSITE" id="PS51892">
    <property type="entry name" value="SUBTILASE"/>
    <property type="match status" value="1"/>
</dbReference>
<dbReference type="Gene3D" id="3.50.30.30">
    <property type="match status" value="1"/>
</dbReference>
<keyword evidence="3" id="KW-0732">Signal</keyword>
<dbReference type="Pfam" id="PF17766">
    <property type="entry name" value="fn3_6"/>
    <property type="match status" value="1"/>
</dbReference>
<dbReference type="Gene3D" id="3.40.50.200">
    <property type="entry name" value="Peptidase S8/S53 domain"/>
    <property type="match status" value="1"/>
</dbReference>
<evidence type="ECO:0000256" key="4">
    <source>
        <dbReference type="ARBA" id="ARBA00022801"/>
    </source>
</evidence>
<dbReference type="GO" id="GO:0008240">
    <property type="term" value="F:tripeptidyl-peptidase activity"/>
    <property type="evidence" value="ECO:0007669"/>
    <property type="project" value="UniProtKB-EC"/>
</dbReference>
<evidence type="ECO:0000256" key="3">
    <source>
        <dbReference type="ARBA" id="ARBA00022729"/>
    </source>
</evidence>
<dbReference type="PANTHER" id="PTHR10795">
    <property type="entry name" value="PROPROTEIN CONVERTASE SUBTILISIN/KEXIN"/>
    <property type="match status" value="1"/>
</dbReference>